<evidence type="ECO:0000313" key="5">
    <source>
        <dbReference type="Proteomes" id="UP000623678"/>
    </source>
</evidence>
<name>A0A926EMS0_9FIRM</name>
<accession>A0A926EMS0</accession>
<dbReference type="FunFam" id="3.40.50.1970:FF:000003">
    <property type="entry name" value="Alcohol dehydrogenase, iron-containing"/>
    <property type="match status" value="1"/>
</dbReference>
<dbReference type="Gene3D" id="1.20.1090.10">
    <property type="entry name" value="Dehydroquinate synthase-like - alpha domain"/>
    <property type="match status" value="1"/>
</dbReference>
<evidence type="ECO:0000313" key="4">
    <source>
        <dbReference type="EMBL" id="MBC8585215.1"/>
    </source>
</evidence>
<dbReference type="Pfam" id="PF25137">
    <property type="entry name" value="ADH_Fe_C"/>
    <property type="match status" value="1"/>
</dbReference>
<comment type="caution">
    <text evidence="4">The sequence shown here is derived from an EMBL/GenBank/DDBJ whole genome shotgun (WGS) entry which is preliminary data.</text>
</comment>
<dbReference type="GO" id="GO:0005829">
    <property type="term" value="C:cytosol"/>
    <property type="evidence" value="ECO:0007669"/>
    <property type="project" value="TreeGrafter"/>
</dbReference>
<dbReference type="PANTHER" id="PTHR43633">
    <property type="entry name" value="ALCOHOL DEHYDROGENASE YQHD"/>
    <property type="match status" value="1"/>
</dbReference>
<dbReference type="AlphaFoldDB" id="A0A926EMS0"/>
<dbReference type="GO" id="GO:0046872">
    <property type="term" value="F:metal ion binding"/>
    <property type="evidence" value="ECO:0007669"/>
    <property type="project" value="InterPro"/>
</dbReference>
<keyword evidence="1" id="KW-0560">Oxidoreductase</keyword>
<dbReference type="PANTHER" id="PTHR43633:SF1">
    <property type="entry name" value="ALCOHOL DEHYDROGENASE YQHD"/>
    <property type="match status" value="1"/>
</dbReference>
<evidence type="ECO:0000259" key="2">
    <source>
        <dbReference type="Pfam" id="PF00465"/>
    </source>
</evidence>
<feature type="domain" description="Fe-containing alcohol dehydrogenase-like C-terminal" evidence="3">
    <location>
        <begin position="197"/>
        <end position="395"/>
    </location>
</feature>
<dbReference type="EMBL" id="JACRTD010000004">
    <property type="protein sequence ID" value="MBC8585215.1"/>
    <property type="molecule type" value="Genomic_DNA"/>
</dbReference>
<dbReference type="RefSeq" id="WP_262395000.1">
    <property type="nucleotide sequence ID" value="NZ_JACRTD010000004.1"/>
</dbReference>
<reference evidence="4" key="1">
    <citation type="submission" date="2020-08" db="EMBL/GenBank/DDBJ databases">
        <title>Genome public.</title>
        <authorList>
            <person name="Liu C."/>
            <person name="Sun Q."/>
        </authorList>
    </citation>
    <scope>NUCLEOTIDE SEQUENCE</scope>
    <source>
        <strain evidence="4">NSJ-64</strain>
    </source>
</reference>
<dbReference type="GO" id="GO:0008106">
    <property type="term" value="F:alcohol dehydrogenase (NADP+) activity"/>
    <property type="evidence" value="ECO:0007669"/>
    <property type="project" value="TreeGrafter"/>
</dbReference>
<dbReference type="CDD" id="cd08187">
    <property type="entry name" value="BDH"/>
    <property type="match status" value="1"/>
</dbReference>
<evidence type="ECO:0000256" key="1">
    <source>
        <dbReference type="ARBA" id="ARBA00023002"/>
    </source>
</evidence>
<dbReference type="InterPro" id="IPR044731">
    <property type="entry name" value="BDH-like"/>
</dbReference>
<dbReference type="SUPFAM" id="SSF56796">
    <property type="entry name" value="Dehydroquinate synthase-like"/>
    <property type="match status" value="1"/>
</dbReference>
<dbReference type="GO" id="GO:1990362">
    <property type="term" value="F:butanol dehydrogenase (NAD+) activity"/>
    <property type="evidence" value="ECO:0007669"/>
    <property type="project" value="InterPro"/>
</dbReference>
<organism evidence="4 5">
    <name type="scientific">Youxingia wuxianensis</name>
    <dbReference type="NCBI Taxonomy" id="2763678"/>
    <lineage>
        <taxon>Bacteria</taxon>
        <taxon>Bacillati</taxon>
        <taxon>Bacillota</taxon>
        <taxon>Clostridia</taxon>
        <taxon>Eubacteriales</taxon>
        <taxon>Oscillospiraceae</taxon>
        <taxon>Youxingia</taxon>
    </lineage>
</organism>
<sequence length="398" mass="43988">MNCVQKFEFYTPTKIYFGKGAETRAGELIRQMNKKSVMVLYGGGSAVRNGVLGRVEDSLKAAGIRYIVKGGVHANPYLAFAKEALEEARKEKVDFLLGVGGGSVLDTAKAVALGLANPQDDIWDYYLRKKVPTVSTPVGAVLTIPAAGSETSNSSVLTNQDGNLKRSCNLDINRPVFALMNPENTYTLPKYQIGCGIVDIMMHTTERYFTQEEGNELTDQLAEAVLRVTIENGSTAIQDSHNYEAMSELMWAGSLSHNGLTGLGVAATDFSCHQLGHELSAKYDVAHGASLSAVWKAWANYVYMTKPSRFARYARKVWGVCETDDVKAARMGIEKTVEYFKSLDMPVCLPELNLGELTEEDLRELSFRCTYENTRRIGAFQVLDMEDVYHIYCAANEE</sequence>
<dbReference type="Pfam" id="PF00465">
    <property type="entry name" value="Fe-ADH"/>
    <property type="match status" value="1"/>
</dbReference>
<protein>
    <submittedName>
        <fullName evidence="4">Iron-containing alcohol dehydrogenase</fullName>
    </submittedName>
</protein>
<dbReference type="GO" id="GO:1990002">
    <property type="term" value="F:methylglyoxal reductase (NADPH) (acetol producing) activity"/>
    <property type="evidence" value="ECO:0007669"/>
    <property type="project" value="TreeGrafter"/>
</dbReference>
<feature type="domain" description="Alcohol dehydrogenase iron-type/glycerol dehydrogenase GldA" evidence="2">
    <location>
        <begin position="12"/>
        <end position="182"/>
    </location>
</feature>
<gene>
    <name evidence="4" type="ORF">H8705_06425</name>
</gene>
<evidence type="ECO:0000259" key="3">
    <source>
        <dbReference type="Pfam" id="PF25137"/>
    </source>
</evidence>
<keyword evidence="5" id="KW-1185">Reference proteome</keyword>
<dbReference type="Proteomes" id="UP000623678">
    <property type="component" value="Unassembled WGS sequence"/>
</dbReference>
<proteinExistence type="predicted"/>
<dbReference type="Gene3D" id="3.40.50.1970">
    <property type="match status" value="1"/>
</dbReference>
<dbReference type="InterPro" id="IPR056798">
    <property type="entry name" value="ADH_Fe_C"/>
</dbReference>
<dbReference type="InterPro" id="IPR001670">
    <property type="entry name" value="ADH_Fe/GldA"/>
</dbReference>